<dbReference type="AlphaFoldDB" id="A0A7S3GV18"/>
<comment type="similarity">
    <text evidence="1">Belongs to the short-chain dehydrogenases/reductases (SDR) family.</text>
</comment>
<dbReference type="PRINTS" id="PR00081">
    <property type="entry name" value="GDHRDH"/>
</dbReference>
<dbReference type="GO" id="GO:0030497">
    <property type="term" value="P:fatty acid elongation"/>
    <property type="evidence" value="ECO:0007669"/>
    <property type="project" value="TreeGrafter"/>
</dbReference>
<dbReference type="SUPFAM" id="SSF51735">
    <property type="entry name" value="NAD(P)-binding Rossmann-fold domains"/>
    <property type="match status" value="1"/>
</dbReference>
<dbReference type="Gene3D" id="3.40.50.720">
    <property type="entry name" value="NAD(P)-binding Rossmann-like Domain"/>
    <property type="match status" value="1"/>
</dbReference>
<dbReference type="Pfam" id="PF00106">
    <property type="entry name" value="adh_short"/>
    <property type="match status" value="1"/>
</dbReference>
<dbReference type="InterPro" id="IPR002347">
    <property type="entry name" value="SDR_fam"/>
</dbReference>
<dbReference type="PANTHER" id="PTHR42760:SF40">
    <property type="entry name" value="3-OXOACYL-[ACYL-CARRIER-PROTEIN] REDUCTASE, CHLOROPLASTIC"/>
    <property type="match status" value="1"/>
</dbReference>
<accession>A0A7S3GV18</accession>
<name>A0A7S3GV18_9STRA</name>
<dbReference type="EMBL" id="HBIC01012335">
    <property type="protein sequence ID" value="CAE0277321.1"/>
    <property type="molecule type" value="Transcribed_RNA"/>
</dbReference>
<dbReference type="InterPro" id="IPR036291">
    <property type="entry name" value="NAD(P)-bd_dom_sf"/>
</dbReference>
<reference evidence="2" key="1">
    <citation type="submission" date="2021-01" db="EMBL/GenBank/DDBJ databases">
        <authorList>
            <person name="Corre E."/>
            <person name="Pelletier E."/>
            <person name="Niang G."/>
            <person name="Scheremetjew M."/>
            <person name="Finn R."/>
            <person name="Kale V."/>
            <person name="Holt S."/>
            <person name="Cochrane G."/>
            <person name="Meng A."/>
            <person name="Brown T."/>
            <person name="Cohen L."/>
        </authorList>
    </citation>
    <scope>NUCLEOTIDE SEQUENCE</scope>
    <source>
        <strain evidence="2">CCAP 955/1</strain>
    </source>
</reference>
<gene>
    <name evidence="2" type="ORF">SELO1098_LOCUS6151</name>
</gene>
<proteinExistence type="inferred from homology"/>
<protein>
    <submittedName>
        <fullName evidence="2">Uncharacterized protein</fullName>
    </submittedName>
</protein>
<dbReference type="GO" id="GO:0016616">
    <property type="term" value="F:oxidoreductase activity, acting on the CH-OH group of donors, NAD or NADP as acceptor"/>
    <property type="evidence" value="ECO:0007669"/>
    <property type="project" value="TreeGrafter"/>
</dbReference>
<dbReference type="PANTHER" id="PTHR42760">
    <property type="entry name" value="SHORT-CHAIN DEHYDROGENASES/REDUCTASES FAMILY MEMBER"/>
    <property type="match status" value="1"/>
</dbReference>
<evidence type="ECO:0000256" key="1">
    <source>
        <dbReference type="ARBA" id="ARBA00006484"/>
    </source>
</evidence>
<organism evidence="2">
    <name type="scientific">Spumella elongata</name>
    <dbReference type="NCBI Taxonomy" id="89044"/>
    <lineage>
        <taxon>Eukaryota</taxon>
        <taxon>Sar</taxon>
        <taxon>Stramenopiles</taxon>
        <taxon>Ochrophyta</taxon>
        <taxon>Chrysophyceae</taxon>
        <taxon>Chromulinales</taxon>
        <taxon>Chromulinaceae</taxon>
        <taxon>Spumella</taxon>
    </lineage>
</organism>
<evidence type="ECO:0000313" key="2">
    <source>
        <dbReference type="EMBL" id="CAE0277321.1"/>
    </source>
</evidence>
<sequence length="223" mass="23614">MSGAKSLKVLVTGARGSLGSAVLKKFAQSGATVFGADMDGPFEKVTGATFIPVNLADTKSVKESLGGLEADVLVHCAGGFRFSMTDQLQDNDLDFLINANLKSGIILAREVLPSMKKKNFGRIVFVSARGTQNPSAGLSAYLASKAGLNMLVGSLADETKDFNINVNAVLPTIIDTPMNRMDMPQADFTKWVQPTELADIMHSLTTPLFNSVHGALIPVAGRV</sequence>